<feature type="domain" description="ACT" evidence="3">
    <location>
        <begin position="292"/>
        <end position="372"/>
    </location>
</feature>
<dbReference type="InterPro" id="IPR002912">
    <property type="entry name" value="ACT_dom"/>
</dbReference>
<dbReference type="SUPFAM" id="SSF55021">
    <property type="entry name" value="ACT-like"/>
    <property type="match status" value="3"/>
</dbReference>
<dbReference type="InterPro" id="IPR045865">
    <property type="entry name" value="ACT-like_dom_sf"/>
</dbReference>
<sequence length="416" mass="45873">MAEMDEYEKLVYGAMNDPIVEIDNVASPTATVVKVNRGGKRGTLLDAVQVLSDLDLIIQEARVSTDTYWVMIVFHVVDIRGRKLHDPAILSRIELALSGNVSASSTNSVATGLYGAELSGPDYPGLLSELFASLRDNGRDVVESTLWTYGGSVASVIFVKDPNGITSAMTHYDRRLHQLLNEDGCICDYAASNQAASSSATISVENWNSRGYSIVSVRSHDRPKLLFDVICVLYDMNYDIFHAAISTEADRADLEFYIRDKHGNAISCEAERQRLSCSLHGAVERRAPQGLRLVLRAVDRRGLLAEVTRVFFEHGLSVAMAEIRTRGGEAQDVFHVTDFDGRLPDRRAIVAVRERIGTEQLKLIDDLRPPEMGNVQVAGGHSGMLTLGNRALKSVRCLGNMLVRNLHYLTKGLVRL</sequence>
<comment type="function">
    <text evidence="2">Binds amino acids.</text>
</comment>
<accession>A0AAQ3Q7F5</accession>
<evidence type="ECO:0000256" key="1">
    <source>
        <dbReference type="ARBA" id="ARBA00022737"/>
    </source>
</evidence>
<dbReference type="GO" id="GO:0016597">
    <property type="term" value="F:amino acid binding"/>
    <property type="evidence" value="ECO:0007669"/>
    <property type="project" value="UniProtKB-UniRule"/>
</dbReference>
<proteinExistence type="predicted"/>
<organism evidence="4 5">
    <name type="scientific">Canna indica</name>
    <name type="common">Indian-shot</name>
    <dbReference type="NCBI Taxonomy" id="4628"/>
    <lineage>
        <taxon>Eukaryota</taxon>
        <taxon>Viridiplantae</taxon>
        <taxon>Streptophyta</taxon>
        <taxon>Embryophyta</taxon>
        <taxon>Tracheophyta</taxon>
        <taxon>Spermatophyta</taxon>
        <taxon>Magnoliopsida</taxon>
        <taxon>Liliopsida</taxon>
        <taxon>Zingiberales</taxon>
        <taxon>Cannaceae</taxon>
        <taxon>Canna</taxon>
    </lineage>
</organism>
<dbReference type="PANTHER" id="PTHR31096">
    <property type="entry name" value="ACT DOMAIN-CONTAINING PROTEIN ACR4-RELATED"/>
    <property type="match status" value="1"/>
</dbReference>
<dbReference type="InterPro" id="IPR040217">
    <property type="entry name" value="ACR1-12"/>
</dbReference>
<keyword evidence="5" id="KW-1185">Reference proteome</keyword>
<evidence type="ECO:0000259" key="3">
    <source>
        <dbReference type="PROSITE" id="PS51671"/>
    </source>
</evidence>
<dbReference type="AlphaFoldDB" id="A0AAQ3Q7F5"/>
<gene>
    <name evidence="4" type="ORF">Cni_G07524</name>
</gene>
<dbReference type="PANTHER" id="PTHR31096:SF6">
    <property type="entry name" value="ACT DOMAIN-CONTAINING PROTEIN ACR8"/>
    <property type="match status" value="1"/>
</dbReference>
<evidence type="ECO:0000313" key="5">
    <source>
        <dbReference type="Proteomes" id="UP001327560"/>
    </source>
</evidence>
<dbReference type="EMBL" id="CP136891">
    <property type="protein sequence ID" value="WOK98812.1"/>
    <property type="molecule type" value="Genomic_DNA"/>
</dbReference>
<dbReference type="Pfam" id="PF24931">
    <property type="entry name" value="ACT_ACR9_3rd"/>
    <property type="match status" value="1"/>
</dbReference>
<evidence type="ECO:0000313" key="4">
    <source>
        <dbReference type="EMBL" id="WOK98812.1"/>
    </source>
</evidence>
<reference evidence="4 5" key="1">
    <citation type="submission" date="2023-10" db="EMBL/GenBank/DDBJ databases">
        <title>Chromosome-scale genome assembly provides insights into flower coloration mechanisms of Canna indica.</title>
        <authorList>
            <person name="Li C."/>
        </authorList>
    </citation>
    <scope>NUCLEOTIDE SEQUENCE [LARGE SCALE GENOMIC DNA]</scope>
    <source>
        <tissue evidence="4">Flower</tissue>
    </source>
</reference>
<feature type="domain" description="ACT" evidence="3">
    <location>
        <begin position="214"/>
        <end position="288"/>
    </location>
</feature>
<dbReference type="Pfam" id="PF01842">
    <property type="entry name" value="ACT"/>
    <property type="match status" value="1"/>
</dbReference>
<dbReference type="PROSITE" id="PS51671">
    <property type="entry name" value="ACT"/>
    <property type="match status" value="2"/>
</dbReference>
<keyword evidence="1 2" id="KW-0677">Repeat</keyword>
<protein>
    <recommendedName>
        <fullName evidence="2">ACT domain-containing protein ACR</fullName>
    </recommendedName>
    <alternativeName>
        <fullName evidence="2">Protein ACT DOMAIN REPEATS</fullName>
    </alternativeName>
</protein>
<evidence type="ECO:0000256" key="2">
    <source>
        <dbReference type="RuleBase" id="RU369043"/>
    </source>
</evidence>
<dbReference type="Proteomes" id="UP001327560">
    <property type="component" value="Chromosome 2"/>
</dbReference>
<name>A0AAQ3Q7F5_9LILI</name>